<protein>
    <submittedName>
        <fullName evidence="4">Protein phosphatase 2C</fullName>
    </submittedName>
</protein>
<keyword evidence="5" id="KW-1185">Reference proteome</keyword>
<dbReference type="Pfam" id="PF00481">
    <property type="entry name" value="PP2C"/>
    <property type="match status" value="1"/>
</dbReference>
<reference evidence="4 5" key="1">
    <citation type="journal article" date="2016" name="Genome Biol. Evol.">
        <title>Divergent and convergent evolution of fungal pathogenicity.</title>
        <authorList>
            <person name="Shang Y."/>
            <person name="Xiao G."/>
            <person name="Zheng P."/>
            <person name="Cen K."/>
            <person name="Zhan S."/>
            <person name="Wang C."/>
        </authorList>
    </citation>
    <scope>NUCLEOTIDE SEQUENCE [LARGE SCALE GENOMIC DNA]</scope>
    <source>
        <strain evidence="4 5">RCEF 1005</strain>
    </source>
</reference>
<accession>A0A168G0K4</accession>
<evidence type="ECO:0000256" key="2">
    <source>
        <dbReference type="SAM" id="Phobius"/>
    </source>
</evidence>
<evidence type="ECO:0000256" key="1">
    <source>
        <dbReference type="SAM" id="MobiDB-lite"/>
    </source>
</evidence>
<dbReference type="SUPFAM" id="SSF81606">
    <property type="entry name" value="PP2C-like"/>
    <property type="match status" value="1"/>
</dbReference>
<dbReference type="EMBL" id="AZHF01000004">
    <property type="protein sequence ID" value="OAA75861.1"/>
    <property type="molecule type" value="Genomic_DNA"/>
</dbReference>
<dbReference type="Proteomes" id="UP000076881">
    <property type="component" value="Unassembled WGS sequence"/>
</dbReference>
<evidence type="ECO:0000259" key="3">
    <source>
        <dbReference type="PROSITE" id="PS51746"/>
    </source>
</evidence>
<dbReference type="AlphaFoldDB" id="A0A168G0K4"/>
<evidence type="ECO:0000313" key="4">
    <source>
        <dbReference type="EMBL" id="OAA75861.1"/>
    </source>
</evidence>
<dbReference type="OrthoDB" id="420076at2759"/>
<feature type="compositionally biased region" description="Basic and acidic residues" evidence="1">
    <location>
        <begin position="104"/>
        <end position="127"/>
    </location>
</feature>
<comment type="caution">
    <text evidence="4">The sequence shown here is derived from an EMBL/GenBank/DDBJ whole genome shotgun (WGS) entry which is preliminary data.</text>
</comment>
<dbReference type="STRING" id="1081108.A0A168G0K4"/>
<feature type="transmembrane region" description="Helical" evidence="2">
    <location>
        <begin position="35"/>
        <end position="55"/>
    </location>
</feature>
<proteinExistence type="predicted"/>
<name>A0A168G0K4_CORDF</name>
<organism evidence="4 5">
    <name type="scientific">Akanthomyces lecanii RCEF 1005</name>
    <dbReference type="NCBI Taxonomy" id="1081108"/>
    <lineage>
        <taxon>Eukaryota</taxon>
        <taxon>Fungi</taxon>
        <taxon>Dikarya</taxon>
        <taxon>Ascomycota</taxon>
        <taxon>Pezizomycotina</taxon>
        <taxon>Sordariomycetes</taxon>
        <taxon>Hypocreomycetidae</taxon>
        <taxon>Hypocreales</taxon>
        <taxon>Cordycipitaceae</taxon>
        <taxon>Akanthomyces</taxon>
        <taxon>Cordyceps confragosa</taxon>
    </lineage>
</organism>
<dbReference type="Gene3D" id="3.60.40.10">
    <property type="entry name" value="PPM-type phosphatase domain"/>
    <property type="match status" value="1"/>
</dbReference>
<keyword evidence="2" id="KW-1133">Transmembrane helix</keyword>
<evidence type="ECO:0000313" key="5">
    <source>
        <dbReference type="Proteomes" id="UP000076881"/>
    </source>
</evidence>
<keyword evidence="2" id="KW-0472">Membrane</keyword>
<feature type="region of interest" description="Disordered" evidence="1">
    <location>
        <begin position="76"/>
        <end position="127"/>
    </location>
</feature>
<dbReference type="InterPro" id="IPR001932">
    <property type="entry name" value="PPM-type_phosphatase-like_dom"/>
</dbReference>
<dbReference type="InterPro" id="IPR036457">
    <property type="entry name" value="PPM-type-like_dom_sf"/>
</dbReference>
<gene>
    <name evidence="4" type="ORF">LEL_05545</name>
</gene>
<keyword evidence="2" id="KW-0812">Transmembrane</keyword>
<sequence>MNNIDCAVKWAFIKLDNTILDAGQAALLDADPCDATAMSVLAPAIAGSCVVLFIFDPETKTLRVASVGDSRAVLASHNRDMATGERNSNSSAYEPGALSEDQNAENKDEVSRIKAAHPGERGEELFN</sequence>
<dbReference type="PROSITE" id="PS51746">
    <property type="entry name" value="PPM_2"/>
    <property type="match status" value="1"/>
</dbReference>
<feature type="domain" description="PPM-type phosphatase" evidence="3">
    <location>
        <begin position="1"/>
        <end position="127"/>
    </location>
</feature>